<organism evidence="3">
    <name type="scientific">Selaginella moellendorffii</name>
    <name type="common">Spikemoss</name>
    <dbReference type="NCBI Taxonomy" id="88036"/>
    <lineage>
        <taxon>Eukaryota</taxon>
        <taxon>Viridiplantae</taxon>
        <taxon>Streptophyta</taxon>
        <taxon>Embryophyta</taxon>
        <taxon>Tracheophyta</taxon>
        <taxon>Lycopodiopsida</taxon>
        <taxon>Selaginellales</taxon>
        <taxon>Selaginellaceae</taxon>
        <taxon>Selaginella</taxon>
    </lineage>
</organism>
<dbReference type="Proteomes" id="UP000001514">
    <property type="component" value="Unassembled WGS sequence"/>
</dbReference>
<dbReference type="OMA" id="YKHMVGH"/>
<sequence>MPLLQFPLVARVSAPSFKLLDMEFEDAKVKNAVIVGGGLGGLAAAIQLRKRGIDAQVYEKNPIISGGEGTLISLFPNGCRALLEGSPELVTKMRREGITDSKSSIVPPDASFQLGEWSLSSQMEQKYGHPMIAIMWKHALRILSEELPDACKHTGYQCVGVSQEEDGSVAHFTKGEEHYSVKAPLIIGADGIRSTVRSSLFGPIAPRDNGRTMWRAVIDSSLCQNKVLNSTGATTSAANGRTVFIVNGVHGKLYWALSVTDEATNGDTARRSTNALEMKERLLEYYKGWSLATQIVEATEPGLILERRVVDLPVLEKWSKGSTVLLGDAVHAVTPALGQGANMAFEDGLELAMQVSSCSNLQSALEAYQARRIPRAKEISAASQRQLQSQEFYDWLYSQ</sequence>
<evidence type="ECO:0000313" key="2">
    <source>
        <dbReference type="EMBL" id="EFJ11336.1"/>
    </source>
</evidence>
<accession>D8SVZ3</accession>
<dbReference type="InterPro" id="IPR036188">
    <property type="entry name" value="FAD/NAD-bd_sf"/>
</dbReference>
<dbReference type="GO" id="GO:0071949">
    <property type="term" value="F:FAD binding"/>
    <property type="evidence" value="ECO:0007669"/>
    <property type="project" value="InterPro"/>
</dbReference>
<evidence type="ECO:0000313" key="3">
    <source>
        <dbReference type="Proteomes" id="UP000001514"/>
    </source>
</evidence>
<dbReference type="InterPro" id="IPR002938">
    <property type="entry name" value="FAD-bd"/>
</dbReference>
<dbReference type="PANTHER" id="PTHR46496">
    <property type="match status" value="1"/>
</dbReference>
<dbReference type="PRINTS" id="PR00420">
    <property type="entry name" value="RNGMNOXGNASE"/>
</dbReference>
<dbReference type="KEGG" id="smo:SELMODRAFT_447003"/>
<dbReference type="Gramene" id="EFJ11336">
    <property type="protein sequence ID" value="EFJ11336"/>
    <property type="gene ID" value="SELMODRAFT_447003"/>
</dbReference>
<dbReference type="InParanoid" id="D8SVZ3"/>
<dbReference type="PANTHER" id="PTHR46496:SF8">
    <property type="entry name" value="FAD-BINDING DOMAIN-CONTAINING PROTEIN"/>
    <property type="match status" value="1"/>
</dbReference>
<dbReference type="SUPFAM" id="SSF51905">
    <property type="entry name" value="FAD/NAD(P)-binding domain"/>
    <property type="match status" value="1"/>
</dbReference>
<keyword evidence="3" id="KW-1185">Reference proteome</keyword>
<dbReference type="Gene3D" id="3.50.50.60">
    <property type="entry name" value="FAD/NAD(P)-binding domain"/>
    <property type="match status" value="1"/>
</dbReference>
<feature type="domain" description="FAD-binding" evidence="1">
    <location>
        <begin position="153"/>
        <end position="380"/>
    </location>
</feature>
<dbReference type="OrthoDB" id="2017387at2759"/>
<dbReference type="STRING" id="88036.D8SVZ3"/>
<dbReference type="GO" id="GO:0004497">
    <property type="term" value="F:monooxygenase activity"/>
    <property type="evidence" value="ECO:0000318"/>
    <property type="project" value="GO_Central"/>
</dbReference>
<dbReference type="eggNOG" id="KOG2614">
    <property type="taxonomic scope" value="Eukaryota"/>
</dbReference>
<gene>
    <name evidence="2" type="ORF">SELMODRAFT_447003</name>
</gene>
<proteinExistence type="predicted"/>
<dbReference type="Pfam" id="PF13450">
    <property type="entry name" value="NAD_binding_8"/>
    <property type="match status" value="1"/>
</dbReference>
<protein>
    <recommendedName>
        <fullName evidence="1">FAD-binding domain-containing protein</fullName>
    </recommendedName>
</protein>
<dbReference type="EMBL" id="GL377647">
    <property type="protein sequence ID" value="EFJ11336.1"/>
    <property type="molecule type" value="Genomic_DNA"/>
</dbReference>
<evidence type="ECO:0000259" key="1">
    <source>
        <dbReference type="Pfam" id="PF01494"/>
    </source>
</evidence>
<dbReference type="Pfam" id="PF01494">
    <property type="entry name" value="FAD_binding_3"/>
    <property type="match status" value="1"/>
</dbReference>
<name>D8SVZ3_SELML</name>
<dbReference type="HOGENOM" id="CLU_009665_19_5_1"/>
<reference evidence="2 3" key="1">
    <citation type="journal article" date="2011" name="Science">
        <title>The Selaginella genome identifies genetic changes associated with the evolution of vascular plants.</title>
        <authorList>
            <person name="Banks J.A."/>
            <person name="Nishiyama T."/>
            <person name="Hasebe M."/>
            <person name="Bowman J.L."/>
            <person name="Gribskov M."/>
            <person name="dePamphilis C."/>
            <person name="Albert V.A."/>
            <person name="Aono N."/>
            <person name="Aoyama T."/>
            <person name="Ambrose B.A."/>
            <person name="Ashton N.W."/>
            <person name="Axtell M.J."/>
            <person name="Barker E."/>
            <person name="Barker M.S."/>
            <person name="Bennetzen J.L."/>
            <person name="Bonawitz N.D."/>
            <person name="Chapple C."/>
            <person name="Cheng C."/>
            <person name="Correa L.G."/>
            <person name="Dacre M."/>
            <person name="DeBarry J."/>
            <person name="Dreyer I."/>
            <person name="Elias M."/>
            <person name="Engstrom E.M."/>
            <person name="Estelle M."/>
            <person name="Feng L."/>
            <person name="Finet C."/>
            <person name="Floyd S.K."/>
            <person name="Frommer W.B."/>
            <person name="Fujita T."/>
            <person name="Gramzow L."/>
            <person name="Gutensohn M."/>
            <person name="Harholt J."/>
            <person name="Hattori M."/>
            <person name="Heyl A."/>
            <person name="Hirai T."/>
            <person name="Hiwatashi Y."/>
            <person name="Ishikawa M."/>
            <person name="Iwata M."/>
            <person name="Karol K.G."/>
            <person name="Koehler B."/>
            <person name="Kolukisaoglu U."/>
            <person name="Kubo M."/>
            <person name="Kurata T."/>
            <person name="Lalonde S."/>
            <person name="Li K."/>
            <person name="Li Y."/>
            <person name="Litt A."/>
            <person name="Lyons E."/>
            <person name="Manning G."/>
            <person name="Maruyama T."/>
            <person name="Michael T.P."/>
            <person name="Mikami K."/>
            <person name="Miyazaki S."/>
            <person name="Morinaga S."/>
            <person name="Murata T."/>
            <person name="Mueller-Roeber B."/>
            <person name="Nelson D.R."/>
            <person name="Obara M."/>
            <person name="Oguri Y."/>
            <person name="Olmstead R.G."/>
            <person name="Onodera N."/>
            <person name="Petersen B.L."/>
            <person name="Pils B."/>
            <person name="Prigge M."/>
            <person name="Rensing S.A."/>
            <person name="Riano-Pachon D.M."/>
            <person name="Roberts A.W."/>
            <person name="Sato Y."/>
            <person name="Scheller H.V."/>
            <person name="Schulz B."/>
            <person name="Schulz C."/>
            <person name="Shakirov E.V."/>
            <person name="Shibagaki N."/>
            <person name="Shinohara N."/>
            <person name="Shippen D.E."/>
            <person name="Soerensen I."/>
            <person name="Sotooka R."/>
            <person name="Sugimoto N."/>
            <person name="Sugita M."/>
            <person name="Sumikawa N."/>
            <person name="Tanurdzic M."/>
            <person name="Theissen G."/>
            <person name="Ulvskov P."/>
            <person name="Wakazuki S."/>
            <person name="Weng J.K."/>
            <person name="Willats W.W."/>
            <person name="Wipf D."/>
            <person name="Wolf P.G."/>
            <person name="Yang L."/>
            <person name="Zimmer A.D."/>
            <person name="Zhu Q."/>
            <person name="Mitros T."/>
            <person name="Hellsten U."/>
            <person name="Loque D."/>
            <person name="Otillar R."/>
            <person name="Salamov A."/>
            <person name="Schmutz J."/>
            <person name="Shapiro H."/>
            <person name="Lindquist E."/>
            <person name="Lucas S."/>
            <person name="Rokhsar D."/>
            <person name="Grigoriev I.V."/>
        </authorList>
    </citation>
    <scope>NUCLEOTIDE SEQUENCE [LARGE SCALE GENOMIC DNA]</scope>
</reference>
<dbReference type="AlphaFoldDB" id="D8SVZ3"/>